<dbReference type="Gene3D" id="1.10.3130.20">
    <property type="entry name" value="Phycobilisome linker domain"/>
    <property type="match status" value="1"/>
</dbReference>
<dbReference type="Pfam" id="PF13946">
    <property type="entry name" value="DUF4214"/>
    <property type="match status" value="1"/>
</dbReference>
<name>A0A8E6B502_9BACT</name>
<protein>
    <submittedName>
        <fullName evidence="2">DUF4214 domain-containing protein</fullName>
    </submittedName>
</protein>
<evidence type="ECO:0000313" key="2">
    <source>
        <dbReference type="EMBL" id="QVL32235.1"/>
    </source>
</evidence>
<evidence type="ECO:0000313" key="3">
    <source>
        <dbReference type="Proteomes" id="UP000676194"/>
    </source>
</evidence>
<keyword evidence="3" id="KW-1185">Reference proteome</keyword>
<feature type="domain" description="DUF4214" evidence="1">
    <location>
        <begin position="360"/>
        <end position="425"/>
    </location>
</feature>
<dbReference type="RefSeq" id="WP_213496996.1">
    <property type="nucleotide sequence ID" value="NZ_CP074694.1"/>
</dbReference>
<dbReference type="KEGG" id="tsph:KIH39_25950"/>
<gene>
    <name evidence="2" type="ORF">KIH39_25950</name>
</gene>
<dbReference type="EMBL" id="CP074694">
    <property type="protein sequence ID" value="QVL32235.1"/>
    <property type="molecule type" value="Genomic_DNA"/>
</dbReference>
<organism evidence="2 3">
    <name type="scientific">Telmatocola sphagniphila</name>
    <dbReference type="NCBI Taxonomy" id="1123043"/>
    <lineage>
        <taxon>Bacteria</taxon>
        <taxon>Pseudomonadati</taxon>
        <taxon>Planctomycetota</taxon>
        <taxon>Planctomycetia</taxon>
        <taxon>Gemmatales</taxon>
        <taxon>Gemmataceae</taxon>
    </lineage>
</organism>
<accession>A0A8E6B502</accession>
<dbReference type="AlphaFoldDB" id="A0A8E6B502"/>
<dbReference type="InterPro" id="IPR038255">
    <property type="entry name" value="PBS_linker_sf"/>
</dbReference>
<dbReference type="Proteomes" id="UP000676194">
    <property type="component" value="Chromosome"/>
</dbReference>
<proteinExistence type="predicted"/>
<reference evidence="2" key="1">
    <citation type="submission" date="2021-05" db="EMBL/GenBank/DDBJ databases">
        <title>Complete genome sequence of the cellulolytic planctomycete Telmatocola sphagniphila SP2T and characterization of the first cellulase from planctomycetes.</title>
        <authorList>
            <person name="Rakitin A.L."/>
            <person name="Beletsky A.V."/>
            <person name="Naumoff D.G."/>
            <person name="Kulichevskaya I.S."/>
            <person name="Mardanov A.V."/>
            <person name="Ravin N.V."/>
            <person name="Dedysh S.N."/>
        </authorList>
    </citation>
    <scope>NUCLEOTIDE SEQUENCE</scope>
    <source>
        <strain evidence="2">SP2T</strain>
    </source>
</reference>
<dbReference type="InterPro" id="IPR025282">
    <property type="entry name" value="DUF4214"/>
</dbReference>
<evidence type="ECO:0000259" key="1">
    <source>
        <dbReference type="Pfam" id="PF13946"/>
    </source>
</evidence>
<sequence length="431" mass="44872">MKTRKAANLHSWKSSVSLRIEELNERIVLSTVTPITVDTRALGAMNATLEKYAVTAAVQASFSGPLTGTIQGTYTTPQTSSNAGTKYTLQGTANLTNFGQATVTGSVTSVGIIQTGNAIGNLVISNSQGSAILSLTGPSQLSGATLPNTFTYKVISATGAFSSITTQGSLTMALDSLGHWSTNLNITSLNGVAQGTYSAVRSNPDFGTSYTLKGTINITGLGSYNLAGSVQSLGNVAVGQAQGQLVISNSLGSITLSITGPQQKGFAALPGTFSCSVVNATGVFSPATLVNSFQLTLNSNATFSATFGSATTPPPADSGYGSLVDSFYQKYLHREAEPAGRQVWIAALQKGLSAKLLTEYFLSSSEYLQLHGASQATYVRAIYTDILGRPGSEQEIATWVNVWNAGVGQKKVLQFILSSPEAASKNPTLRT</sequence>